<keyword evidence="2" id="KW-0808">Transferase</keyword>
<feature type="domain" description="DNA primase DnaG DnaB-binding" evidence="1">
    <location>
        <begin position="15"/>
        <end position="141"/>
    </location>
</feature>
<reference evidence="2 3" key="1">
    <citation type="journal article" date="2013" name="Genome Announc.">
        <title>Draft Genome Sequence of Arthrobacter crystallopoietes Strain BAB-32, Revealing Genes for Bioremediation.</title>
        <authorList>
            <person name="Joshi M.N."/>
            <person name="Pandit A.S."/>
            <person name="Sharma A."/>
            <person name="Pandya R.V."/>
            <person name="Desai S.M."/>
            <person name="Saxena A.K."/>
            <person name="Bagatharia S.B."/>
        </authorList>
    </citation>
    <scope>NUCLEOTIDE SEQUENCE [LARGE SCALE GENOMIC DNA]</scope>
    <source>
        <strain evidence="2 3">BAB-32</strain>
    </source>
</reference>
<keyword evidence="2" id="KW-0548">Nucleotidyltransferase</keyword>
<evidence type="ECO:0000259" key="1">
    <source>
        <dbReference type="Pfam" id="PF08278"/>
    </source>
</evidence>
<organism evidence="2 3">
    <name type="scientific">Arthrobacter crystallopoietes BAB-32</name>
    <dbReference type="NCBI Taxonomy" id="1246476"/>
    <lineage>
        <taxon>Bacteria</taxon>
        <taxon>Bacillati</taxon>
        <taxon>Actinomycetota</taxon>
        <taxon>Actinomycetes</taxon>
        <taxon>Micrococcales</taxon>
        <taxon>Micrococcaceae</taxon>
        <taxon>Crystallibacter</taxon>
    </lineage>
</organism>
<gene>
    <name evidence="2" type="primary">dnaG</name>
    <name evidence="2" type="ORF">D477_013917</name>
</gene>
<dbReference type="Proteomes" id="UP000010729">
    <property type="component" value="Unassembled WGS sequence"/>
</dbReference>
<dbReference type="InterPro" id="IPR013173">
    <property type="entry name" value="DNA_primase_DnaG_DnaB-bd_dom"/>
</dbReference>
<evidence type="ECO:0000313" key="3">
    <source>
        <dbReference type="Proteomes" id="UP000010729"/>
    </source>
</evidence>
<dbReference type="EC" id="2.7.7.-" evidence="2"/>
<accession>N1V0Q1</accession>
<comment type="caution">
    <text evidence="2">The sequence shown here is derived from an EMBL/GenBank/DDBJ whole genome shotgun (WGS) entry which is preliminary data.</text>
</comment>
<dbReference type="EMBL" id="ANPE02000164">
    <property type="protein sequence ID" value="EMY33619.1"/>
    <property type="molecule type" value="Genomic_DNA"/>
</dbReference>
<dbReference type="GO" id="GO:0006269">
    <property type="term" value="P:DNA replication, synthesis of primer"/>
    <property type="evidence" value="ECO:0007669"/>
    <property type="project" value="InterPro"/>
</dbReference>
<proteinExistence type="predicted"/>
<dbReference type="GO" id="GO:0016779">
    <property type="term" value="F:nucleotidyltransferase activity"/>
    <property type="evidence" value="ECO:0007669"/>
    <property type="project" value="UniProtKB-KW"/>
</dbReference>
<evidence type="ECO:0000313" key="2">
    <source>
        <dbReference type="EMBL" id="EMY33619.1"/>
    </source>
</evidence>
<protein>
    <submittedName>
        <fullName evidence="2">DNA primase</fullName>
        <ecNumber evidence="2">2.7.7.-</ecNumber>
    </submittedName>
</protein>
<name>N1V0Q1_9MICC</name>
<sequence length="158" mass="17922">MVGLPDPRDPVARMERDALIVALQQPGLLDGEQWQRFTEVTFRAPAHAMVHEAIRAAGFAGATPSQWVESVRQEVPQELRSLVSELAVTPLPAHNDDAVRLYCRGILNRLFDVQITQQKAEKMGQLQRTDPAADPEAFQRLNRELMELEMQRRALRTE</sequence>
<dbReference type="Pfam" id="PF08278">
    <property type="entry name" value="DnaG_DnaB_bind"/>
    <property type="match status" value="1"/>
</dbReference>
<keyword evidence="3" id="KW-1185">Reference proteome</keyword>
<dbReference type="AlphaFoldDB" id="N1V0Q1"/>